<keyword evidence="1" id="KW-0472">Membrane</keyword>
<keyword evidence="3" id="KW-1185">Reference proteome</keyword>
<comment type="caution">
    <text evidence="2">The sequence shown here is derived from an EMBL/GenBank/DDBJ whole genome shotgun (WGS) entry which is preliminary data.</text>
</comment>
<evidence type="ECO:0000256" key="1">
    <source>
        <dbReference type="SAM" id="Phobius"/>
    </source>
</evidence>
<reference evidence="2 3" key="1">
    <citation type="submission" date="2023-10" db="EMBL/GenBank/DDBJ databases">
        <authorList>
            <person name="Maclean D."/>
            <person name="Macfadyen A."/>
        </authorList>
    </citation>
    <scope>NUCLEOTIDE SEQUENCE [LARGE SCALE GENOMIC DNA]</scope>
</reference>
<feature type="transmembrane region" description="Helical" evidence="1">
    <location>
        <begin position="101"/>
        <end position="119"/>
    </location>
</feature>
<feature type="transmembrane region" description="Helical" evidence="1">
    <location>
        <begin position="157"/>
        <end position="179"/>
    </location>
</feature>
<dbReference type="EMBL" id="CAUYUE010000012">
    <property type="protein sequence ID" value="CAK0785436.1"/>
    <property type="molecule type" value="Genomic_DNA"/>
</dbReference>
<evidence type="ECO:0000313" key="2">
    <source>
        <dbReference type="EMBL" id="CAK0785436.1"/>
    </source>
</evidence>
<feature type="transmembrane region" description="Helical" evidence="1">
    <location>
        <begin position="75"/>
        <end position="95"/>
    </location>
</feature>
<accession>A0AAV1IFF2</accession>
<dbReference type="AlphaFoldDB" id="A0AAV1IFF2"/>
<evidence type="ECO:0000313" key="3">
    <source>
        <dbReference type="Proteomes" id="UP001314263"/>
    </source>
</evidence>
<name>A0AAV1IFF2_9CHLO</name>
<organism evidence="2 3">
    <name type="scientific">Coccomyxa viridis</name>
    <dbReference type="NCBI Taxonomy" id="1274662"/>
    <lineage>
        <taxon>Eukaryota</taxon>
        <taxon>Viridiplantae</taxon>
        <taxon>Chlorophyta</taxon>
        <taxon>core chlorophytes</taxon>
        <taxon>Trebouxiophyceae</taxon>
        <taxon>Trebouxiophyceae incertae sedis</taxon>
        <taxon>Coccomyxaceae</taxon>
        <taxon>Coccomyxa</taxon>
    </lineage>
</organism>
<feature type="transmembrane region" description="Helical" evidence="1">
    <location>
        <begin position="299"/>
        <end position="322"/>
    </location>
</feature>
<keyword evidence="1" id="KW-0812">Transmembrane</keyword>
<protein>
    <submittedName>
        <fullName evidence="2">Uncharacterized protein</fullName>
    </submittedName>
</protein>
<proteinExistence type="predicted"/>
<sequence length="342" mass="38089">MHIDSSSEMRNLSLFHSVLHGSSKMGSLGSPRKVRSEESCSVPRPLQGTLLSFENTKLEADYRAEWAAESYSADCGLYMLSFSLWILIWHTLYSAVDQRSLWAAANALMCACTLIGMRWQPEFYKKHRTMIISATKLIATAFATEIMLLPGLPTENWLGFLSAMGVLSKVSMLLFTACFMQIPFREHLLVQGIQVGYCILHNGRMCSALEGRYLGIRARCLRLADMLSALSYEAQAPLKVRPTSLGRERACESVNAYMQILFGYALSMLLLHELESRSRNFFLRKRWRAMQRGPGPSPAAPGTCLGALAIPAFLLLSAVIAWELVEGFWELRDAAGAAILSS</sequence>
<dbReference type="Proteomes" id="UP001314263">
    <property type="component" value="Unassembled WGS sequence"/>
</dbReference>
<keyword evidence="1" id="KW-1133">Transmembrane helix</keyword>
<feature type="transmembrane region" description="Helical" evidence="1">
    <location>
        <begin position="131"/>
        <end position="151"/>
    </location>
</feature>
<gene>
    <name evidence="2" type="ORF">CVIRNUC_008645</name>
</gene>